<dbReference type="Proteomes" id="UP000267524">
    <property type="component" value="Unassembled WGS sequence"/>
</dbReference>
<organism evidence="1 2">
    <name type="scientific">Chryseobacterium nematophagum</name>
    <dbReference type="NCBI Taxonomy" id="2305228"/>
    <lineage>
        <taxon>Bacteria</taxon>
        <taxon>Pseudomonadati</taxon>
        <taxon>Bacteroidota</taxon>
        <taxon>Flavobacteriia</taxon>
        <taxon>Flavobacteriales</taxon>
        <taxon>Weeksellaceae</taxon>
        <taxon>Chryseobacterium group</taxon>
        <taxon>Chryseobacterium</taxon>
    </lineage>
</organism>
<dbReference type="EMBL" id="QWIV01000013">
    <property type="protein sequence ID" value="RMZ60050.1"/>
    <property type="molecule type" value="Genomic_DNA"/>
</dbReference>
<evidence type="ECO:0000313" key="1">
    <source>
        <dbReference type="EMBL" id="RMZ60050.1"/>
    </source>
</evidence>
<reference evidence="1 2" key="1">
    <citation type="submission" date="2018-08" db="EMBL/GenBank/DDBJ databases">
        <title>Chryseobacterium nematophagum: a novel matrix digesting pathogen of nematodes.</title>
        <authorList>
            <person name="Page A."/>
            <person name="Roberts M."/>
            <person name="Felix M.-A."/>
            <person name="Weir W."/>
        </authorList>
    </citation>
    <scope>NUCLEOTIDE SEQUENCE [LARGE SCALE GENOMIC DNA]</scope>
    <source>
        <strain evidence="1 2">JUb275</strain>
    </source>
</reference>
<keyword evidence="2" id="KW-1185">Reference proteome</keyword>
<dbReference type="AlphaFoldDB" id="A0A3M7LDI0"/>
<accession>A0A3M7LDI0</accession>
<sequence>MNLIDFVSNINEIDEDLIISLKDMNDFKSDMILSYPEEDDTGVKIENSMSYHYLLEVFLAKEFVSDWVESLDHLPSNEDIAKRLYEYGINNA</sequence>
<gene>
    <name evidence="1" type="ORF">D1632_10690</name>
</gene>
<proteinExistence type="predicted"/>
<dbReference type="RefSeq" id="WP_122547174.1">
    <property type="nucleotide sequence ID" value="NZ_QWIV01000013.1"/>
</dbReference>
<comment type="caution">
    <text evidence="1">The sequence shown here is derived from an EMBL/GenBank/DDBJ whole genome shotgun (WGS) entry which is preliminary data.</text>
</comment>
<name>A0A3M7LDI0_9FLAO</name>
<protein>
    <submittedName>
        <fullName evidence="1">Uncharacterized protein</fullName>
    </submittedName>
</protein>
<evidence type="ECO:0000313" key="2">
    <source>
        <dbReference type="Proteomes" id="UP000267524"/>
    </source>
</evidence>